<feature type="domain" description="FHA" evidence="10">
    <location>
        <begin position="205"/>
        <end position="256"/>
    </location>
</feature>
<dbReference type="FunFam" id="3.60.40.10:FF:000047">
    <property type="entry name" value="Protein phosphatase 2C 70"/>
    <property type="match status" value="1"/>
</dbReference>
<evidence type="ECO:0000256" key="1">
    <source>
        <dbReference type="ARBA" id="ARBA00001936"/>
    </source>
</evidence>
<keyword evidence="7" id="KW-0904">Protein phosphatase</keyword>
<dbReference type="SUPFAM" id="SSF81606">
    <property type="entry name" value="PP2C-like"/>
    <property type="match status" value="1"/>
</dbReference>
<dbReference type="Gene3D" id="2.60.200.20">
    <property type="match status" value="1"/>
</dbReference>
<dbReference type="CDD" id="cd22678">
    <property type="entry name" value="FHA_PP2C70-like"/>
    <property type="match status" value="1"/>
</dbReference>
<keyword evidence="13" id="KW-1185">Reference proteome</keyword>
<dbReference type="PANTHER" id="PTHR13832">
    <property type="entry name" value="PROTEIN PHOSPHATASE 2C"/>
    <property type="match status" value="1"/>
</dbReference>
<keyword evidence="9" id="KW-0812">Transmembrane</keyword>
<dbReference type="EC" id="3.1.3.16" evidence="3"/>
<dbReference type="SMART" id="SM00240">
    <property type="entry name" value="FHA"/>
    <property type="match status" value="1"/>
</dbReference>
<proteinExistence type="predicted"/>
<dbReference type="InterPro" id="IPR000253">
    <property type="entry name" value="FHA_dom"/>
</dbReference>
<evidence type="ECO:0000259" key="10">
    <source>
        <dbReference type="PROSITE" id="PS50006"/>
    </source>
</evidence>
<evidence type="ECO:0000256" key="9">
    <source>
        <dbReference type="SAM" id="Phobius"/>
    </source>
</evidence>
<keyword evidence="6" id="KW-0460">Magnesium</keyword>
<keyword evidence="5" id="KW-0378">Hydrolase</keyword>
<evidence type="ECO:0000256" key="8">
    <source>
        <dbReference type="ARBA" id="ARBA00023211"/>
    </source>
</evidence>
<dbReference type="PANTHER" id="PTHR13832:SF643">
    <property type="entry name" value="PROTEIN PHOSPHATASE 2C-RELATED"/>
    <property type="match status" value="1"/>
</dbReference>
<keyword evidence="9" id="KW-1133">Transmembrane helix</keyword>
<reference evidence="12" key="1">
    <citation type="submission" date="2024-03" db="EMBL/GenBank/DDBJ databases">
        <title>WGS assembly of Saponaria officinalis var. Norfolk2.</title>
        <authorList>
            <person name="Jenkins J."/>
            <person name="Shu S."/>
            <person name="Grimwood J."/>
            <person name="Barry K."/>
            <person name="Goodstein D."/>
            <person name="Schmutz J."/>
            <person name="Leebens-Mack J."/>
            <person name="Osbourn A."/>
        </authorList>
    </citation>
    <scope>NUCLEOTIDE SEQUENCE [LARGE SCALE GENOMIC DNA]</scope>
    <source>
        <strain evidence="12">JIC</strain>
    </source>
</reference>
<dbReference type="Gene3D" id="3.60.40.10">
    <property type="entry name" value="PPM-type phosphatase domain"/>
    <property type="match status" value="1"/>
</dbReference>
<dbReference type="Pfam" id="PF00481">
    <property type="entry name" value="PP2C"/>
    <property type="match status" value="1"/>
</dbReference>
<dbReference type="InterPro" id="IPR001932">
    <property type="entry name" value="PPM-type_phosphatase-like_dom"/>
</dbReference>
<dbReference type="PROSITE" id="PS01032">
    <property type="entry name" value="PPM_1"/>
    <property type="match status" value="1"/>
</dbReference>
<evidence type="ECO:0000256" key="7">
    <source>
        <dbReference type="ARBA" id="ARBA00022912"/>
    </source>
</evidence>
<dbReference type="InterPro" id="IPR008984">
    <property type="entry name" value="SMAD_FHA_dom_sf"/>
</dbReference>
<dbReference type="SMART" id="SM00332">
    <property type="entry name" value="PP2Cc"/>
    <property type="match status" value="1"/>
</dbReference>
<keyword evidence="8" id="KW-0464">Manganese</keyword>
<evidence type="ECO:0000256" key="4">
    <source>
        <dbReference type="ARBA" id="ARBA00022723"/>
    </source>
</evidence>
<evidence type="ECO:0000256" key="6">
    <source>
        <dbReference type="ARBA" id="ARBA00022842"/>
    </source>
</evidence>
<comment type="cofactor">
    <cofactor evidence="2">
        <name>Mg(2+)</name>
        <dbReference type="ChEBI" id="CHEBI:18420"/>
    </cofactor>
</comment>
<gene>
    <name evidence="12" type="ORF">RND81_12G070500</name>
</gene>
<feature type="domain" description="PPM-type phosphatase" evidence="11">
    <location>
        <begin position="305"/>
        <end position="572"/>
    </location>
</feature>
<evidence type="ECO:0000256" key="2">
    <source>
        <dbReference type="ARBA" id="ARBA00001946"/>
    </source>
</evidence>
<dbReference type="Proteomes" id="UP001443914">
    <property type="component" value="Unassembled WGS sequence"/>
</dbReference>
<dbReference type="InterPro" id="IPR000222">
    <property type="entry name" value="PP2C_BS"/>
</dbReference>
<dbReference type="Pfam" id="PF00498">
    <property type="entry name" value="FHA"/>
    <property type="match status" value="1"/>
</dbReference>
<comment type="caution">
    <text evidence="12">The sequence shown here is derived from an EMBL/GenBank/DDBJ whole genome shotgun (WGS) entry which is preliminary data.</text>
</comment>
<dbReference type="GO" id="GO:0046872">
    <property type="term" value="F:metal ion binding"/>
    <property type="evidence" value="ECO:0007669"/>
    <property type="project" value="UniProtKB-KW"/>
</dbReference>
<dbReference type="SUPFAM" id="SSF49879">
    <property type="entry name" value="SMAD/FHA domain"/>
    <property type="match status" value="1"/>
</dbReference>
<evidence type="ECO:0000313" key="12">
    <source>
        <dbReference type="EMBL" id="KAK9672020.1"/>
    </source>
</evidence>
<sequence>MAMVQNNFIFFGIIILLIMLLLIILFFLAYFKPWRFLLRSSFRSPLALKADDIERPLLNEDSDLLPSHRNKPGKKITPEASNFRSDGCISSPGVSNHTHRPGLPPLAPHSIQGDTIVLDIDESRDILVGETLRRPISTAHIAEEQKYTAKEDVNYDPRHKRAKTIKRISSNFPDQGSGLSLEVVTGPASGLYYSVMSTDASKLPLTLGRVPPSGLLLKDSEISGKHARINWNPNKWKWELVDMGSLNGTLLNSKAINHPDSGSRTWGEPKELADGDVITLGTTSQINVQITSSTESDIPVWIGIAVDPMSMRRGGKKLPMEDVCYYQWPLPGADQFGVFGICDGHGGALAAKDASKILPETIATALSDSLKREKVLSQNDASDVLRDAFFQTEARLNYYYEGCTATVLLVWVDRDEGLFAQCANVGDSACVLNFDGKQLKMSEDHRITSFSERQRINEVGQPLKDGDTRLCGLNLGRMLGDKYLKEQDGRFSSKPYVSQVVRIAQASEAFALLASDGLWDVISVKKAIQLILQAREKYSTDTESSEKIADYLLNEARSLRTKDNTSIVYVDFDIAFRTLCKYDS</sequence>
<evidence type="ECO:0000256" key="3">
    <source>
        <dbReference type="ARBA" id="ARBA00013081"/>
    </source>
</evidence>
<dbReference type="PROSITE" id="PS50006">
    <property type="entry name" value="FHA_DOMAIN"/>
    <property type="match status" value="1"/>
</dbReference>
<organism evidence="12 13">
    <name type="scientific">Saponaria officinalis</name>
    <name type="common">Common soapwort</name>
    <name type="synonym">Lychnis saponaria</name>
    <dbReference type="NCBI Taxonomy" id="3572"/>
    <lineage>
        <taxon>Eukaryota</taxon>
        <taxon>Viridiplantae</taxon>
        <taxon>Streptophyta</taxon>
        <taxon>Embryophyta</taxon>
        <taxon>Tracheophyta</taxon>
        <taxon>Spermatophyta</taxon>
        <taxon>Magnoliopsida</taxon>
        <taxon>eudicotyledons</taxon>
        <taxon>Gunneridae</taxon>
        <taxon>Pentapetalae</taxon>
        <taxon>Caryophyllales</taxon>
        <taxon>Caryophyllaceae</taxon>
        <taxon>Caryophylleae</taxon>
        <taxon>Saponaria</taxon>
    </lineage>
</organism>
<name>A0AAW1H7J9_SAPOF</name>
<dbReference type="PROSITE" id="PS51746">
    <property type="entry name" value="PPM_2"/>
    <property type="match status" value="1"/>
</dbReference>
<protein>
    <recommendedName>
        <fullName evidence="3">protein-serine/threonine phosphatase</fullName>
        <ecNumber evidence="3">3.1.3.16</ecNumber>
    </recommendedName>
</protein>
<dbReference type="GO" id="GO:0004722">
    <property type="term" value="F:protein serine/threonine phosphatase activity"/>
    <property type="evidence" value="ECO:0007669"/>
    <property type="project" value="UniProtKB-EC"/>
</dbReference>
<dbReference type="InterPro" id="IPR036457">
    <property type="entry name" value="PPM-type-like_dom_sf"/>
</dbReference>
<keyword evidence="4" id="KW-0479">Metal-binding</keyword>
<accession>A0AAW1H7J9</accession>
<evidence type="ECO:0000259" key="11">
    <source>
        <dbReference type="PROSITE" id="PS51746"/>
    </source>
</evidence>
<evidence type="ECO:0000313" key="13">
    <source>
        <dbReference type="Proteomes" id="UP001443914"/>
    </source>
</evidence>
<dbReference type="AlphaFoldDB" id="A0AAW1H7J9"/>
<comment type="cofactor">
    <cofactor evidence="1">
        <name>Mn(2+)</name>
        <dbReference type="ChEBI" id="CHEBI:29035"/>
    </cofactor>
</comment>
<evidence type="ECO:0000256" key="5">
    <source>
        <dbReference type="ARBA" id="ARBA00022801"/>
    </source>
</evidence>
<keyword evidence="9" id="KW-0472">Membrane</keyword>
<dbReference type="InterPro" id="IPR015655">
    <property type="entry name" value="PP2C"/>
</dbReference>
<dbReference type="EMBL" id="JBDFQZ010000012">
    <property type="protein sequence ID" value="KAK9672020.1"/>
    <property type="molecule type" value="Genomic_DNA"/>
</dbReference>
<feature type="transmembrane region" description="Helical" evidence="9">
    <location>
        <begin position="6"/>
        <end position="31"/>
    </location>
</feature>
<dbReference type="CDD" id="cd00143">
    <property type="entry name" value="PP2Cc"/>
    <property type="match status" value="1"/>
</dbReference>